<name>A0ACB5T673_AMBMO</name>
<protein>
    <submittedName>
        <fullName evidence="1">Unnamed protein product</fullName>
    </submittedName>
</protein>
<accession>A0ACB5T673</accession>
<dbReference type="EMBL" id="BSXS01004123">
    <property type="protein sequence ID" value="GME82500.1"/>
    <property type="molecule type" value="Genomic_DNA"/>
</dbReference>
<reference evidence="1" key="1">
    <citation type="submission" date="2023-04" db="EMBL/GenBank/DDBJ databases">
        <title>Ambrosiozyma monospora NBRC 10751.</title>
        <authorList>
            <person name="Ichikawa N."/>
            <person name="Sato H."/>
            <person name="Tonouchi N."/>
        </authorList>
    </citation>
    <scope>NUCLEOTIDE SEQUENCE</scope>
    <source>
        <strain evidence="1">NBRC 10751</strain>
    </source>
</reference>
<comment type="caution">
    <text evidence="1">The sequence shown here is derived from an EMBL/GenBank/DDBJ whole genome shotgun (WGS) entry which is preliminary data.</text>
</comment>
<gene>
    <name evidence="1" type="ORF">Amon02_000555800</name>
</gene>
<evidence type="ECO:0000313" key="1">
    <source>
        <dbReference type="EMBL" id="GME82500.1"/>
    </source>
</evidence>
<keyword evidence="2" id="KW-1185">Reference proteome</keyword>
<sequence length="86" mass="9719">MNAKGRKEDRFVNNNGKVRELGNNSFRLSESLGSRSVDYSQPLSHCSSIHYVETKTMNGGLASCESSWLFMVCDFLTKINLFDIVH</sequence>
<dbReference type="Proteomes" id="UP001165064">
    <property type="component" value="Unassembled WGS sequence"/>
</dbReference>
<evidence type="ECO:0000313" key="2">
    <source>
        <dbReference type="Proteomes" id="UP001165064"/>
    </source>
</evidence>
<proteinExistence type="predicted"/>
<organism evidence="1 2">
    <name type="scientific">Ambrosiozyma monospora</name>
    <name type="common">Yeast</name>
    <name type="synonym">Endomycopsis monosporus</name>
    <dbReference type="NCBI Taxonomy" id="43982"/>
    <lineage>
        <taxon>Eukaryota</taxon>
        <taxon>Fungi</taxon>
        <taxon>Dikarya</taxon>
        <taxon>Ascomycota</taxon>
        <taxon>Saccharomycotina</taxon>
        <taxon>Pichiomycetes</taxon>
        <taxon>Pichiales</taxon>
        <taxon>Pichiaceae</taxon>
        <taxon>Ambrosiozyma</taxon>
    </lineage>
</organism>